<reference evidence="4" key="1">
    <citation type="submission" date="2021-02" db="EMBL/GenBank/DDBJ databases">
        <title>Abyssanaerobacter marinus gen.nov., sp., nov, anaerobic bacterium isolated from the Onnuri vent field of Indian Ocean and suggestion of Mogibacteriaceae fam. nov., and proposal of reclassification of ambiguous this family's genus member.</title>
        <authorList>
            <person name="Kim Y.J."/>
            <person name="Yang J.-A."/>
        </authorList>
    </citation>
    <scope>NUCLEOTIDE SEQUENCE</scope>
    <source>
        <strain evidence="4">DSM 2634</strain>
    </source>
</reference>
<dbReference type="Gene3D" id="3.30.110.60">
    <property type="entry name" value="YhbY-like"/>
    <property type="match status" value="1"/>
</dbReference>
<sequence>MITSKQRSYLRSLAHNLDPIVFLGKGGLTENIIKEVEVNLEARELVKVKIQEGCTLNPKDVANQIAEALGAEFVQAIGRKFTLYRESKDNKQIELPKARK</sequence>
<evidence type="ECO:0000256" key="1">
    <source>
        <dbReference type="ARBA" id="ARBA00022884"/>
    </source>
</evidence>
<dbReference type="RefSeq" id="WP_206581920.1">
    <property type="nucleotide sequence ID" value="NZ_JAFJZZ010000002.1"/>
</dbReference>
<evidence type="ECO:0000313" key="5">
    <source>
        <dbReference type="Proteomes" id="UP000664545"/>
    </source>
</evidence>
<dbReference type="SUPFAM" id="SSF75471">
    <property type="entry name" value="YhbY-like"/>
    <property type="match status" value="1"/>
</dbReference>
<dbReference type="Proteomes" id="UP000664545">
    <property type="component" value="Unassembled WGS sequence"/>
</dbReference>
<proteinExistence type="predicted"/>
<dbReference type="GO" id="GO:0003723">
    <property type="term" value="F:RNA binding"/>
    <property type="evidence" value="ECO:0007669"/>
    <property type="project" value="UniProtKB-UniRule"/>
</dbReference>
<evidence type="ECO:0000313" key="4">
    <source>
        <dbReference type="EMBL" id="MBN7773080.1"/>
    </source>
</evidence>
<protein>
    <submittedName>
        <fullName evidence="4">Ribosome assembly RNA-binding protein YhbY</fullName>
    </submittedName>
</protein>
<dbReference type="InterPro" id="IPR051925">
    <property type="entry name" value="RNA-binding_domain"/>
</dbReference>
<dbReference type="InterPro" id="IPR017924">
    <property type="entry name" value="RNA-binding_YhbY"/>
</dbReference>
<dbReference type="PROSITE" id="PS51295">
    <property type="entry name" value="CRM"/>
    <property type="match status" value="1"/>
</dbReference>
<evidence type="ECO:0000259" key="3">
    <source>
        <dbReference type="PROSITE" id="PS51295"/>
    </source>
</evidence>
<dbReference type="InterPro" id="IPR001890">
    <property type="entry name" value="RNA-binding_CRM"/>
</dbReference>
<keyword evidence="5" id="KW-1185">Reference proteome</keyword>
<dbReference type="InterPro" id="IPR035920">
    <property type="entry name" value="YhbY-like_sf"/>
</dbReference>
<name>A0A939IGC5_CLOAM</name>
<dbReference type="SMART" id="SM01103">
    <property type="entry name" value="CRS1_YhbY"/>
    <property type="match status" value="1"/>
</dbReference>
<organism evidence="4 5">
    <name type="scientific">Clostridium aminobutyricum</name>
    <dbReference type="NCBI Taxonomy" id="33953"/>
    <lineage>
        <taxon>Bacteria</taxon>
        <taxon>Bacillati</taxon>
        <taxon>Bacillota</taxon>
        <taxon>Clostridia</taxon>
        <taxon>Eubacteriales</taxon>
        <taxon>Clostridiaceae</taxon>
        <taxon>Clostridium</taxon>
    </lineage>
</organism>
<dbReference type="AlphaFoldDB" id="A0A939IGC5"/>
<comment type="caution">
    <text evidence="4">The sequence shown here is derived from an EMBL/GenBank/DDBJ whole genome shotgun (WGS) entry which is preliminary data.</text>
</comment>
<keyword evidence="1 2" id="KW-0694">RNA-binding</keyword>
<feature type="domain" description="CRM" evidence="3">
    <location>
        <begin position="1"/>
        <end position="96"/>
    </location>
</feature>
<gene>
    <name evidence="4" type="primary">yhbY</name>
    <name evidence="4" type="ORF">JYB65_06880</name>
</gene>
<evidence type="ECO:0000256" key="2">
    <source>
        <dbReference type="PROSITE-ProRule" id="PRU00626"/>
    </source>
</evidence>
<dbReference type="EMBL" id="JAFJZZ010000002">
    <property type="protein sequence ID" value="MBN7773080.1"/>
    <property type="molecule type" value="Genomic_DNA"/>
</dbReference>
<dbReference type="Pfam" id="PF01985">
    <property type="entry name" value="CRS1_YhbY"/>
    <property type="match status" value="1"/>
</dbReference>
<dbReference type="PANTHER" id="PTHR40065:SF3">
    <property type="entry name" value="RNA-BINDING PROTEIN YHBY"/>
    <property type="match status" value="1"/>
</dbReference>
<accession>A0A939IGC5</accession>
<dbReference type="PANTHER" id="PTHR40065">
    <property type="entry name" value="RNA-BINDING PROTEIN YHBY"/>
    <property type="match status" value="1"/>
</dbReference>
<dbReference type="NCBIfam" id="TIGR00253">
    <property type="entry name" value="RNA_bind_YhbY"/>
    <property type="match status" value="1"/>
</dbReference>